<evidence type="ECO:0000313" key="9">
    <source>
        <dbReference type="Proteomes" id="UP000807716"/>
    </source>
</evidence>
<dbReference type="Proteomes" id="UP000807716">
    <property type="component" value="Unassembled WGS sequence"/>
</dbReference>
<sequence>MTRARVLSLYREIQRTIRKVENPSDRQYLQDWARSDFERYRHETSQDKIKSLLSQGKHQFHALETNILLSAGKK</sequence>
<comment type="similarity">
    <text evidence="2">Belongs to the complex I LYR family.</text>
</comment>
<evidence type="ECO:0000256" key="3">
    <source>
        <dbReference type="ARBA" id="ARBA00022946"/>
    </source>
</evidence>
<dbReference type="PANTHER" id="PTHR13675:SF0">
    <property type="entry name" value="LYR MOTIF-CONTAINING PROTEIN 2"/>
    <property type="match status" value="1"/>
</dbReference>
<dbReference type="CDD" id="cd20262">
    <property type="entry name" value="Complex1_LYR_LYRM2"/>
    <property type="match status" value="1"/>
</dbReference>
<keyword evidence="4" id="KW-0496">Mitochondrion</keyword>
<gene>
    <name evidence="8" type="primary">LYRM2</name>
    <name evidence="8" type="ORF">DFQ27_002171</name>
</gene>
<evidence type="ECO:0000256" key="4">
    <source>
        <dbReference type="ARBA" id="ARBA00023128"/>
    </source>
</evidence>
<dbReference type="EMBL" id="JAAAJB010000018">
    <property type="protein sequence ID" value="KAG0269755.1"/>
    <property type="molecule type" value="Genomic_DNA"/>
</dbReference>
<accession>A0A9P6QIT0</accession>
<evidence type="ECO:0000313" key="8">
    <source>
        <dbReference type="EMBL" id="KAG0269755.1"/>
    </source>
</evidence>
<comment type="function">
    <text evidence="6">Involved in efficient integration of the N-module into mitochondrial respiratory chain complex I.</text>
</comment>
<dbReference type="GO" id="GO:0005739">
    <property type="term" value="C:mitochondrion"/>
    <property type="evidence" value="ECO:0007669"/>
    <property type="project" value="UniProtKB-SubCell"/>
</dbReference>
<protein>
    <recommendedName>
        <fullName evidence="5">LYR motif-containing protein 2</fullName>
    </recommendedName>
</protein>
<dbReference type="Pfam" id="PF05347">
    <property type="entry name" value="Complex1_LYR"/>
    <property type="match status" value="1"/>
</dbReference>
<dbReference type="AlphaFoldDB" id="A0A9P6QIT0"/>
<comment type="subcellular location">
    <subcellularLocation>
        <location evidence="1">Mitochondrion</location>
    </subcellularLocation>
</comment>
<evidence type="ECO:0000259" key="7">
    <source>
        <dbReference type="Pfam" id="PF05347"/>
    </source>
</evidence>
<keyword evidence="9" id="KW-1185">Reference proteome</keyword>
<name>A0A9P6QIT0_9FUNG</name>
<evidence type="ECO:0000256" key="5">
    <source>
        <dbReference type="ARBA" id="ARBA00026235"/>
    </source>
</evidence>
<organism evidence="8 9">
    <name type="scientific">Actinomortierella ambigua</name>
    <dbReference type="NCBI Taxonomy" id="1343610"/>
    <lineage>
        <taxon>Eukaryota</taxon>
        <taxon>Fungi</taxon>
        <taxon>Fungi incertae sedis</taxon>
        <taxon>Mucoromycota</taxon>
        <taxon>Mortierellomycotina</taxon>
        <taxon>Mortierellomycetes</taxon>
        <taxon>Mortierellales</taxon>
        <taxon>Mortierellaceae</taxon>
        <taxon>Actinomortierella</taxon>
    </lineage>
</organism>
<reference evidence="8" key="1">
    <citation type="journal article" date="2020" name="Fungal Divers.">
        <title>Resolving the Mortierellaceae phylogeny through synthesis of multi-gene phylogenetics and phylogenomics.</title>
        <authorList>
            <person name="Vandepol N."/>
            <person name="Liber J."/>
            <person name="Desiro A."/>
            <person name="Na H."/>
            <person name="Kennedy M."/>
            <person name="Barry K."/>
            <person name="Grigoriev I.V."/>
            <person name="Miller A.N."/>
            <person name="O'Donnell K."/>
            <person name="Stajich J.E."/>
            <person name="Bonito G."/>
        </authorList>
    </citation>
    <scope>NUCLEOTIDE SEQUENCE</scope>
    <source>
        <strain evidence="8">BC1065</strain>
    </source>
</reference>
<dbReference type="InterPro" id="IPR045293">
    <property type="entry name" value="Complex1_LYR_LYRM2"/>
</dbReference>
<dbReference type="PANTHER" id="PTHR13675">
    <property type="entry name" value="LYR MOTIF-CONTAINING PROTEIN 2"/>
    <property type="match status" value="1"/>
</dbReference>
<dbReference type="InterPro" id="IPR008011">
    <property type="entry name" value="Complex1_LYR_dom"/>
</dbReference>
<comment type="caution">
    <text evidence="8">The sequence shown here is derived from an EMBL/GenBank/DDBJ whole genome shotgun (WGS) entry which is preliminary data.</text>
</comment>
<proteinExistence type="inferred from homology"/>
<dbReference type="OrthoDB" id="74240at2759"/>
<keyword evidence="3" id="KW-0809">Transit peptide</keyword>
<evidence type="ECO:0000256" key="1">
    <source>
        <dbReference type="ARBA" id="ARBA00004173"/>
    </source>
</evidence>
<feature type="domain" description="Complex 1 LYR protein" evidence="7">
    <location>
        <begin position="5"/>
        <end position="60"/>
    </location>
</feature>
<evidence type="ECO:0000256" key="6">
    <source>
        <dbReference type="ARBA" id="ARBA00044735"/>
    </source>
</evidence>
<evidence type="ECO:0000256" key="2">
    <source>
        <dbReference type="ARBA" id="ARBA00009508"/>
    </source>
</evidence>